<dbReference type="GO" id="GO:0042256">
    <property type="term" value="P:cytosolic ribosome assembly"/>
    <property type="evidence" value="ECO:0007669"/>
    <property type="project" value="InterPro"/>
</dbReference>
<feature type="domain" description="Ribosome maturation protein SDO1/SBDS central" evidence="9">
    <location>
        <begin position="109"/>
        <end position="171"/>
    </location>
</feature>
<dbReference type="OMA" id="CYKNKVF"/>
<dbReference type="SUPFAM" id="SSF57667">
    <property type="entry name" value="beta-beta-alpha zinc fingers"/>
    <property type="match status" value="1"/>
</dbReference>
<dbReference type="InterPro" id="IPR036236">
    <property type="entry name" value="Znf_C2H2_sf"/>
</dbReference>
<dbReference type="InterPro" id="IPR039100">
    <property type="entry name" value="Sdo1/SBDS-like"/>
</dbReference>
<dbReference type="InterPro" id="IPR019783">
    <property type="entry name" value="SDO1/SBDS_N"/>
</dbReference>
<dbReference type="AlphaFoldDB" id="I7J9L4"/>
<evidence type="ECO:0000256" key="1">
    <source>
        <dbReference type="ARBA" id="ARBA00004123"/>
    </source>
</evidence>
<dbReference type="GO" id="GO:0005737">
    <property type="term" value="C:cytoplasm"/>
    <property type="evidence" value="ECO:0007669"/>
    <property type="project" value="UniProtKB-SubCell"/>
</dbReference>
<dbReference type="SUPFAM" id="SSF89895">
    <property type="entry name" value="FYSH domain"/>
    <property type="match status" value="1"/>
</dbReference>
<gene>
    <name evidence="10" type="ORF">BMR1_02g01050</name>
</gene>
<dbReference type="InterPro" id="IPR002140">
    <property type="entry name" value="Sdo1/SBDS"/>
</dbReference>
<keyword evidence="4" id="KW-0963">Cytoplasm</keyword>
<evidence type="ECO:0000259" key="9">
    <source>
        <dbReference type="Pfam" id="PF09377"/>
    </source>
</evidence>
<comment type="subcellular location">
    <subcellularLocation>
        <location evidence="2">Cytoplasm</location>
    </subcellularLocation>
    <subcellularLocation>
        <location evidence="1">Nucleus</location>
    </subcellularLocation>
</comment>
<dbReference type="InterPro" id="IPR037188">
    <property type="entry name" value="Sdo1/SBDS_central_sf"/>
</dbReference>
<evidence type="ECO:0000256" key="7">
    <source>
        <dbReference type="ARBA" id="ARBA00049708"/>
    </source>
</evidence>
<reference evidence="10 11" key="2">
    <citation type="journal article" date="2013" name="PLoS ONE">
        <title>Whole genome mapping and re-organization of the nuclear and mitochondrial genomes of Babesia microti isolates.</title>
        <authorList>
            <person name="Cornillot E."/>
            <person name="Dassouli A."/>
            <person name="Garg A."/>
            <person name="Pachikara N."/>
            <person name="Randazzo S."/>
            <person name="Depoix D."/>
            <person name="Carcy B."/>
            <person name="Delbecq S."/>
            <person name="Frutos R."/>
            <person name="Silva J.C."/>
            <person name="Sutton R."/>
            <person name="Krause P.J."/>
            <person name="Mamoun C.B."/>
        </authorList>
    </citation>
    <scope>NUCLEOTIDE SEQUENCE [LARGE SCALE GENOMIC DNA]</scope>
    <source>
        <strain evidence="10 11">RI</strain>
    </source>
</reference>
<dbReference type="EMBL" id="FO082872">
    <property type="protein sequence ID" value="CCF73374.1"/>
    <property type="molecule type" value="Genomic_DNA"/>
</dbReference>
<dbReference type="NCBIfam" id="TIGR00291">
    <property type="entry name" value="RNA_SBDS"/>
    <property type="match status" value="1"/>
</dbReference>
<accession>I7J9L4</accession>
<comment type="similarity">
    <text evidence="3">Belongs to the SDO1/SBDS family.</text>
</comment>
<sequence length="351" mass="40140">MALFQPCNQVKIKDVATVRLKLHGQRFEIACYKNKVLDWRSGVKCDIKDVVQSDLIFTNVSKGQVANKKQIEKCFKSLNNDEIVRVILQKGDLQISHEERLQSLQKKFKDVVSILHEMCINPQTGYPLTRTMIEESLKSCGFSCTIDESTKKQALKGFSLLKKEMPEHISRAQIRLRILFSHELTEQVRSFIDKCDVSIENETKNDTCVNSNSFTFTCCPSYYRDLDNFVNKLSPPGTLKIVNHHVKERQTSDIKVPSSETLMISEAKLCSETSTNSPKIKASIDLKNDKVVKCSTCRISFQTSNLFRDHCKSHWHAFNVKRKFKALEPITKEMYDEISIDVANGFLAVDS</sequence>
<dbReference type="Proteomes" id="UP000002899">
    <property type="component" value="Chromosome II"/>
</dbReference>
<evidence type="ECO:0000256" key="6">
    <source>
        <dbReference type="ARBA" id="ARBA00023242"/>
    </source>
</evidence>
<proteinExistence type="inferred from homology"/>
<dbReference type="PANTHER" id="PTHR10927:SF1">
    <property type="entry name" value="RIBOSOME MATURATION PROTEIN SBDS"/>
    <property type="match status" value="1"/>
</dbReference>
<evidence type="ECO:0000259" key="8">
    <source>
        <dbReference type="Pfam" id="PF01172"/>
    </source>
</evidence>
<dbReference type="Gene3D" id="1.10.10.900">
    <property type="entry name" value="SBDS protein C-terminal domain, subdomain 1"/>
    <property type="match status" value="1"/>
</dbReference>
<evidence type="ECO:0000256" key="3">
    <source>
        <dbReference type="ARBA" id="ARBA00007433"/>
    </source>
</evidence>
<dbReference type="SUPFAM" id="SSF109728">
    <property type="entry name" value="Hypothetical protein AF0491, middle domain"/>
    <property type="match status" value="1"/>
</dbReference>
<dbReference type="Gene3D" id="3.30.1250.10">
    <property type="entry name" value="Ribosome maturation protein SBDS, N-terminal domain"/>
    <property type="match status" value="1"/>
</dbReference>
<evidence type="ECO:0000313" key="11">
    <source>
        <dbReference type="Proteomes" id="UP000002899"/>
    </source>
</evidence>
<dbReference type="RefSeq" id="XP_012647983.1">
    <property type="nucleotide sequence ID" value="XM_012792529.1"/>
</dbReference>
<dbReference type="GO" id="GO:0005634">
    <property type="term" value="C:nucleus"/>
    <property type="evidence" value="ECO:0007669"/>
    <property type="project" value="UniProtKB-SubCell"/>
</dbReference>
<dbReference type="InterPro" id="IPR018978">
    <property type="entry name" value="SDO1/SBDS_central"/>
</dbReference>
<name>I7J9L4_BABMR</name>
<feature type="domain" description="Ribosome maturation protein SDO1/SBDS N-terminal" evidence="8">
    <location>
        <begin position="15"/>
        <end position="100"/>
    </location>
</feature>
<protein>
    <submittedName>
        <fullName evidence="10">SDO1, SBDS, ribosome maturation protein SDO1</fullName>
    </submittedName>
</protein>
<dbReference type="GeneID" id="24423998"/>
<dbReference type="VEuPathDB" id="PiroplasmaDB:BMR1_02g01050"/>
<dbReference type="InterPro" id="IPR036786">
    <property type="entry name" value="Ribosome_mat_SBDS_N_sf"/>
</dbReference>
<dbReference type="KEGG" id="bmic:BMR1_02g01050"/>
<keyword evidence="5" id="KW-0690">Ribosome biogenesis</keyword>
<dbReference type="Pfam" id="PF09377">
    <property type="entry name" value="SBDS_domain_II"/>
    <property type="match status" value="1"/>
</dbReference>
<keyword evidence="11" id="KW-1185">Reference proteome</keyword>
<comment type="subunit">
    <text evidence="7">Associates with the 60S ribosomal subunit.</text>
</comment>
<evidence type="ECO:0000313" key="10">
    <source>
        <dbReference type="EMBL" id="CCF73374.1"/>
    </source>
</evidence>
<evidence type="ECO:0000256" key="4">
    <source>
        <dbReference type="ARBA" id="ARBA00022490"/>
    </source>
</evidence>
<reference evidence="10 11" key="3">
    <citation type="journal article" date="2016" name="Sci. Rep.">
        <title>Genome-wide diversity and gene expression profiling of Babesia microti isolates identify polymorphic genes that mediate host-pathogen interactions.</title>
        <authorList>
            <person name="Silva J.C."/>
            <person name="Cornillot E."/>
            <person name="McCracken C."/>
            <person name="Usmani-Brown S."/>
            <person name="Dwivedi A."/>
            <person name="Ifeonu O.O."/>
            <person name="Crabtree J."/>
            <person name="Gotia H.T."/>
            <person name="Virji A.Z."/>
            <person name="Reynes C."/>
            <person name="Colinge J."/>
            <person name="Kumar V."/>
            <person name="Lawres L."/>
            <person name="Pazzi J.E."/>
            <person name="Pablo J.V."/>
            <person name="Hung C."/>
            <person name="Brancato J."/>
            <person name="Kumari P."/>
            <person name="Orvis J."/>
            <person name="Tretina K."/>
            <person name="Chibucos M."/>
            <person name="Ott S."/>
            <person name="Sadzewicz L."/>
            <person name="Sengamalay N."/>
            <person name="Shetty A.C."/>
            <person name="Su Q."/>
            <person name="Tallon L."/>
            <person name="Fraser C.M."/>
            <person name="Frutos R."/>
            <person name="Molina D.M."/>
            <person name="Krause P.J."/>
            <person name="Ben Mamoun C."/>
        </authorList>
    </citation>
    <scope>NUCLEOTIDE SEQUENCE [LARGE SCALE GENOMIC DNA]</scope>
    <source>
        <strain evidence="10 11">RI</strain>
    </source>
</reference>
<reference evidence="10 11" key="1">
    <citation type="journal article" date="2012" name="Nucleic Acids Res.">
        <title>Sequencing of the smallest Apicomplexan genome from the human pathogen Babesia microti.</title>
        <authorList>
            <person name="Cornillot E."/>
            <person name="Hadj-Kaddour K."/>
            <person name="Dassouli A."/>
            <person name="Noel B."/>
            <person name="Ranwez V."/>
            <person name="Vacherie B."/>
            <person name="Augagneur Y."/>
            <person name="Bres V."/>
            <person name="Duclos A."/>
            <person name="Randazzo S."/>
            <person name="Carcy B."/>
            <person name="Debierre-Grockiego F."/>
            <person name="Delbecq S."/>
            <person name="Moubri-Menage K."/>
            <person name="Shams-Eldin H."/>
            <person name="Usmani-Brown S."/>
            <person name="Bringaud F."/>
            <person name="Wincker P."/>
            <person name="Vivares C.P."/>
            <person name="Schwarz R.T."/>
            <person name="Schetters T.P."/>
            <person name="Krause P.J."/>
            <person name="Gorenflot A."/>
            <person name="Berry V."/>
            <person name="Barbe V."/>
            <person name="Ben Mamoun C."/>
        </authorList>
    </citation>
    <scope>NUCLEOTIDE SEQUENCE [LARGE SCALE GENOMIC DNA]</scope>
    <source>
        <strain evidence="10 11">RI</strain>
    </source>
</reference>
<evidence type="ECO:0000256" key="2">
    <source>
        <dbReference type="ARBA" id="ARBA00004496"/>
    </source>
</evidence>
<dbReference type="PANTHER" id="PTHR10927">
    <property type="entry name" value="RIBOSOME MATURATION PROTEIN SBDS"/>
    <property type="match status" value="1"/>
</dbReference>
<organism evidence="10 11">
    <name type="scientific">Babesia microti (strain RI)</name>
    <dbReference type="NCBI Taxonomy" id="1133968"/>
    <lineage>
        <taxon>Eukaryota</taxon>
        <taxon>Sar</taxon>
        <taxon>Alveolata</taxon>
        <taxon>Apicomplexa</taxon>
        <taxon>Aconoidasida</taxon>
        <taxon>Piroplasmida</taxon>
        <taxon>Babesiidae</taxon>
        <taxon>Babesia</taxon>
    </lineage>
</organism>
<dbReference type="OrthoDB" id="10253092at2759"/>
<keyword evidence="6" id="KW-0539">Nucleus</keyword>
<dbReference type="Pfam" id="PF01172">
    <property type="entry name" value="SBDS_N"/>
    <property type="match status" value="1"/>
</dbReference>
<evidence type="ECO:0000256" key="5">
    <source>
        <dbReference type="ARBA" id="ARBA00022517"/>
    </source>
</evidence>